<feature type="transmembrane region" description="Helical" evidence="7">
    <location>
        <begin position="36"/>
        <end position="62"/>
    </location>
</feature>
<dbReference type="GO" id="GO:0046839">
    <property type="term" value="P:phospholipid dephosphorylation"/>
    <property type="evidence" value="ECO:0007669"/>
    <property type="project" value="TreeGrafter"/>
</dbReference>
<dbReference type="Pfam" id="PF01569">
    <property type="entry name" value="PAP2"/>
    <property type="match status" value="1"/>
</dbReference>
<dbReference type="PANTHER" id="PTHR10165:SF103">
    <property type="entry name" value="PHOSPHOLIPID PHOSPHATASE HOMOLOG 1.2 HOMOLOG"/>
    <property type="match status" value="1"/>
</dbReference>
<comment type="caution">
    <text evidence="9">The sequence shown here is derived from an EMBL/GenBank/DDBJ whole genome shotgun (WGS) entry which is preliminary data.</text>
</comment>
<dbReference type="SUPFAM" id="SSF48317">
    <property type="entry name" value="Acid phosphatase/Vanadium-dependent haloperoxidase"/>
    <property type="match status" value="1"/>
</dbReference>
<comment type="similarity">
    <text evidence="2">Belongs to the PA-phosphatase related phosphoesterase family.</text>
</comment>
<proteinExistence type="inferred from homology"/>
<evidence type="ECO:0000256" key="6">
    <source>
        <dbReference type="SAM" id="MobiDB-lite"/>
    </source>
</evidence>
<evidence type="ECO:0000256" key="3">
    <source>
        <dbReference type="ARBA" id="ARBA00022692"/>
    </source>
</evidence>
<evidence type="ECO:0000256" key="4">
    <source>
        <dbReference type="ARBA" id="ARBA00022989"/>
    </source>
</evidence>
<accession>A0A2A2LS43</accession>
<dbReference type="STRING" id="2018661.A0A2A2LS43"/>
<gene>
    <name evidence="9" type="ORF">WR25_08920</name>
</gene>
<evidence type="ECO:0000259" key="8">
    <source>
        <dbReference type="Pfam" id="PF01569"/>
    </source>
</evidence>
<evidence type="ECO:0000256" key="1">
    <source>
        <dbReference type="ARBA" id="ARBA00004141"/>
    </source>
</evidence>
<organism evidence="9 10">
    <name type="scientific">Diploscapter pachys</name>
    <dbReference type="NCBI Taxonomy" id="2018661"/>
    <lineage>
        <taxon>Eukaryota</taxon>
        <taxon>Metazoa</taxon>
        <taxon>Ecdysozoa</taxon>
        <taxon>Nematoda</taxon>
        <taxon>Chromadorea</taxon>
        <taxon>Rhabditida</taxon>
        <taxon>Rhabditina</taxon>
        <taxon>Rhabditomorpha</taxon>
        <taxon>Rhabditoidea</taxon>
        <taxon>Rhabditidae</taxon>
        <taxon>Diploscapter</taxon>
    </lineage>
</organism>
<feature type="compositionally biased region" description="Polar residues" evidence="6">
    <location>
        <begin position="248"/>
        <end position="257"/>
    </location>
</feature>
<reference evidence="9 10" key="1">
    <citation type="journal article" date="2017" name="Curr. Biol.">
        <title>Genome architecture and evolution of a unichromosomal asexual nematode.</title>
        <authorList>
            <person name="Fradin H."/>
            <person name="Zegar C."/>
            <person name="Gutwein M."/>
            <person name="Lucas J."/>
            <person name="Kovtun M."/>
            <person name="Corcoran D."/>
            <person name="Baugh L.R."/>
            <person name="Kiontke K."/>
            <person name="Gunsalus K."/>
            <person name="Fitch D.H."/>
            <person name="Piano F."/>
        </authorList>
    </citation>
    <scope>NUCLEOTIDE SEQUENCE [LARGE SCALE GENOMIC DNA]</scope>
    <source>
        <strain evidence="9">PF1309</strain>
    </source>
</reference>
<keyword evidence="10" id="KW-1185">Reference proteome</keyword>
<keyword evidence="3 7" id="KW-0812">Transmembrane</keyword>
<feature type="transmembrane region" description="Helical" evidence="7">
    <location>
        <begin position="131"/>
        <end position="156"/>
    </location>
</feature>
<evidence type="ECO:0000256" key="2">
    <source>
        <dbReference type="ARBA" id="ARBA00008816"/>
    </source>
</evidence>
<dbReference type="GO" id="GO:0006644">
    <property type="term" value="P:phospholipid metabolic process"/>
    <property type="evidence" value="ECO:0007669"/>
    <property type="project" value="InterPro"/>
</dbReference>
<feature type="region of interest" description="Disordered" evidence="6">
    <location>
        <begin position="243"/>
        <end position="276"/>
    </location>
</feature>
<name>A0A2A2LS43_9BILA</name>
<dbReference type="EMBL" id="LIAE01006478">
    <property type="protein sequence ID" value="PAV89062.1"/>
    <property type="molecule type" value="Genomic_DNA"/>
</dbReference>
<dbReference type="GO" id="GO:0005886">
    <property type="term" value="C:plasma membrane"/>
    <property type="evidence" value="ECO:0007669"/>
    <property type="project" value="TreeGrafter"/>
</dbReference>
<dbReference type="InterPro" id="IPR036938">
    <property type="entry name" value="PAP2/HPO_sf"/>
</dbReference>
<evidence type="ECO:0000256" key="5">
    <source>
        <dbReference type="ARBA" id="ARBA00023136"/>
    </source>
</evidence>
<sequence length="276" mass="31807">MADCQSISTILTDQTPPPKSHYDLYREKKTCGISHVVLCTLLFIFIVFLIAAGLFAILIVVILKRPYYRGFFCDDDTIRYNYKPNSIPFTILLVAGLLVTFATIIITEFLRIRKIEQNIPLPKYRWRNSHINVLIVRIATYIGYSQIGFMCTLIVVQVTKIMVGELRPYFIEVCQLDANTCKGKEHVYIFNYTCNGDPAQVLEARKSFMSGHAAISMYCFVFSLAIFWAELFFHNSEEEETRPLLTESRATNENLSQIEEEEGEMVQSRDLMESKE</sequence>
<protein>
    <recommendedName>
        <fullName evidence="8">Phosphatidic acid phosphatase type 2/haloperoxidase domain-containing protein</fullName>
    </recommendedName>
</protein>
<dbReference type="PANTHER" id="PTHR10165">
    <property type="entry name" value="LIPID PHOSPHATE PHOSPHATASE"/>
    <property type="match status" value="1"/>
</dbReference>
<dbReference type="InterPro" id="IPR000326">
    <property type="entry name" value="PAP2/HPO"/>
</dbReference>
<feature type="transmembrane region" description="Helical" evidence="7">
    <location>
        <begin position="89"/>
        <end position="110"/>
    </location>
</feature>
<evidence type="ECO:0000313" key="10">
    <source>
        <dbReference type="Proteomes" id="UP000218231"/>
    </source>
</evidence>
<dbReference type="GO" id="GO:0007165">
    <property type="term" value="P:signal transduction"/>
    <property type="evidence" value="ECO:0007669"/>
    <property type="project" value="TreeGrafter"/>
</dbReference>
<comment type="subcellular location">
    <subcellularLocation>
        <location evidence="1">Membrane</location>
        <topology evidence="1">Multi-pass membrane protein</topology>
    </subcellularLocation>
</comment>
<dbReference type="GO" id="GO:0008195">
    <property type="term" value="F:phosphatidate phosphatase activity"/>
    <property type="evidence" value="ECO:0007669"/>
    <property type="project" value="TreeGrafter"/>
</dbReference>
<keyword evidence="4 7" id="KW-1133">Transmembrane helix</keyword>
<dbReference type="OrthoDB" id="8907274at2759"/>
<evidence type="ECO:0000256" key="7">
    <source>
        <dbReference type="SAM" id="Phobius"/>
    </source>
</evidence>
<dbReference type="Gene3D" id="1.20.144.10">
    <property type="entry name" value="Phosphatidic acid phosphatase type 2/haloperoxidase"/>
    <property type="match status" value="1"/>
</dbReference>
<dbReference type="AlphaFoldDB" id="A0A2A2LS43"/>
<dbReference type="InterPro" id="IPR043216">
    <property type="entry name" value="PAP-like"/>
</dbReference>
<evidence type="ECO:0000313" key="9">
    <source>
        <dbReference type="EMBL" id="PAV89062.1"/>
    </source>
</evidence>
<dbReference type="Proteomes" id="UP000218231">
    <property type="component" value="Unassembled WGS sequence"/>
</dbReference>
<feature type="transmembrane region" description="Helical" evidence="7">
    <location>
        <begin position="215"/>
        <end position="233"/>
    </location>
</feature>
<keyword evidence="5 7" id="KW-0472">Membrane</keyword>
<feature type="domain" description="Phosphatidic acid phosphatase type 2/haloperoxidase" evidence="8">
    <location>
        <begin position="151"/>
        <end position="229"/>
    </location>
</feature>